<gene>
    <name evidence="1" type="ORF">I3J27_30500</name>
</gene>
<dbReference type="RefSeq" id="WP_270162577.1">
    <property type="nucleotide sequence ID" value="NZ_CP089391.1"/>
</dbReference>
<keyword evidence="2" id="KW-1185">Reference proteome</keyword>
<accession>A0ABY7MKY3</accession>
<organism evidence="1 2">
    <name type="scientific">Bradyrhizobium xenonodulans</name>
    <dbReference type="NCBI Taxonomy" id="2736875"/>
    <lineage>
        <taxon>Bacteria</taxon>
        <taxon>Pseudomonadati</taxon>
        <taxon>Pseudomonadota</taxon>
        <taxon>Alphaproteobacteria</taxon>
        <taxon>Hyphomicrobiales</taxon>
        <taxon>Nitrobacteraceae</taxon>
        <taxon>Bradyrhizobium</taxon>
    </lineage>
</organism>
<sequence length="127" mass="13872">MTGITYTMFIENATGPAAADVVACGVSLPRALVLALEYGGKGKPAVVYSDVGALHYFAIGRRPADGGPFQCATCTVLQRSENPGLDADRAFEIFEQVLLQHPHEFWEGRVMTDEDFAQRHRNEEIAT</sequence>
<reference evidence="1" key="1">
    <citation type="submission" date="2021-12" db="EMBL/GenBank/DDBJ databases">
        <title>Bradyrhizobium xenonodulans sp. nov.</title>
        <authorList>
            <person name="Claassens R."/>
            <person name="Venter S.N."/>
            <person name="Beukes C.W."/>
            <person name="Stepkowski T."/>
            <person name="Steenkamp E.T."/>
        </authorList>
    </citation>
    <scope>NUCLEOTIDE SEQUENCE</scope>
    <source>
        <strain evidence="1">14AB</strain>
    </source>
</reference>
<evidence type="ECO:0000313" key="1">
    <source>
        <dbReference type="EMBL" id="WBL77312.1"/>
    </source>
</evidence>
<dbReference type="Proteomes" id="UP001179614">
    <property type="component" value="Chromosome"/>
</dbReference>
<dbReference type="EMBL" id="CP089391">
    <property type="protein sequence ID" value="WBL77312.1"/>
    <property type="molecule type" value="Genomic_DNA"/>
</dbReference>
<protein>
    <submittedName>
        <fullName evidence="1">Uncharacterized protein</fullName>
    </submittedName>
</protein>
<name>A0ABY7MKY3_9BRAD</name>
<proteinExistence type="predicted"/>
<evidence type="ECO:0000313" key="2">
    <source>
        <dbReference type="Proteomes" id="UP001179614"/>
    </source>
</evidence>